<organism evidence="2 3">
    <name type="scientific">Saccharothrix variisporea</name>
    <dbReference type="NCBI Taxonomy" id="543527"/>
    <lineage>
        <taxon>Bacteria</taxon>
        <taxon>Bacillati</taxon>
        <taxon>Actinomycetota</taxon>
        <taxon>Actinomycetes</taxon>
        <taxon>Pseudonocardiales</taxon>
        <taxon>Pseudonocardiaceae</taxon>
        <taxon>Saccharothrix</taxon>
    </lineage>
</organism>
<evidence type="ECO:0000313" key="3">
    <source>
        <dbReference type="Proteomes" id="UP000272729"/>
    </source>
</evidence>
<dbReference type="Pfam" id="PF12680">
    <property type="entry name" value="SnoaL_2"/>
    <property type="match status" value="1"/>
</dbReference>
<keyword evidence="3" id="KW-1185">Reference proteome</keyword>
<dbReference type="EMBL" id="RBXR01000001">
    <property type="protein sequence ID" value="RKT67749.1"/>
    <property type="molecule type" value="Genomic_DNA"/>
</dbReference>
<evidence type="ECO:0000259" key="1">
    <source>
        <dbReference type="Pfam" id="PF12680"/>
    </source>
</evidence>
<dbReference type="SUPFAM" id="SSF54427">
    <property type="entry name" value="NTF2-like"/>
    <property type="match status" value="1"/>
</dbReference>
<protein>
    <submittedName>
        <fullName evidence="2">SnoaL-like protein</fullName>
    </submittedName>
</protein>
<dbReference type="Gene3D" id="3.10.450.50">
    <property type="match status" value="1"/>
</dbReference>
<comment type="caution">
    <text evidence="2">The sequence shown here is derived from an EMBL/GenBank/DDBJ whole genome shotgun (WGS) entry which is preliminary data.</text>
</comment>
<proteinExistence type="predicted"/>
<gene>
    <name evidence="2" type="ORF">DFJ66_0925</name>
</gene>
<dbReference type="AlphaFoldDB" id="A0A495X2I6"/>
<reference evidence="2 3" key="1">
    <citation type="submission" date="2018-10" db="EMBL/GenBank/DDBJ databases">
        <title>Sequencing the genomes of 1000 actinobacteria strains.</title>
        <authorList>
            <person name="Klenk H.-P."/>
        </authorList>
    </citation>
    <scope>NUCLEOTIDE SEQUENCE [LARGE SCALE GENOMIC DNA]</scope>
    <source>
        <strain evidence="2 3">DSM 43911</strain>
    </source>
</reference>
<dbReference type="InterPro" id="IPR037401">
    <property type="entry name" value="SnoaL-like"/>
</dbReference>
<accession>A0A495X2I6</accession>
<sequence length="120" mass="12974">MTAQDTALAYFRAWTGKDFDKAMTYIADDIVCDAPPGRIEGAEAFRAFMGPFAGTVEDSALLAAFGDDTTAVLVYDTKTALVPSAPGAEYVTVQDGRITHMRIIFDRAPFEAARARASRD</sequence>
<name>A0A495X2I6_9PSEU</name>
<dbReference type="Proteomes" id="UP000272729">
    <property type="component" value="Unassembled WGS sequence"/>
</dbReference>
<dbReference type="OrthoDB" id="3257148at2"/>
<dbReference type="RefSeq" id="WP_121230662.1">
    <property type="nucleotide sequence ID" value="NZ_JBIUBA010000062.1"/>
</dbReference>
<evidence type="ECO:0000313" key="2">
    <source>
        <dbReference type="EMBL" id="RKT67749.1"/>
    </source>
</evidence>
<feature type="domain" description="SnoaL-like" evidence="1">
    <location>
        <begin position="9"/>
        <end position="101"/>
    </location>
</feature>
<dbReference type="InterPro" id="IPR032710">
    <property type="entry name" value="NTF2-like_dom_sf"/>
</dbReference>